<gene>
    <name evidence="4" type="primary">EGR_09274</name>
    <name evidence="2" type="ORF">EgrG_000419900</name>
</gene>
<dbReference type="PANTHER" id="PTHR28589:SF1">
    <property type="entry name" value="SMALL RIBOSOMAL SUBUNIT PROTEIN MS34"/>
    <property type="match status" value="1"/>
</dbReference>
<dbReference type="Proteomes" id="UP000492820">
    <property type="component" value="Unassembled WGS sequence"/>
</dbReference>
<dbReference type="InterPro" id="IPR032053">
    <property type="entry name" value="Ribosomal_mS34"/>
</dbReference>
<organism evidence="2">
    <name type="scientific">Echinococcus granulosus</name>
    <name type="common">Hydatid tapeworm</name>
    <dbReference type="NCBI Taxonomy" id="6210"/>
    <lineage>
        <taxon>Eukaryota</taxon>
        <taxon>Metazoa</taxon>
        <taxon>Spiralia</taxon>
        <taxon>Lophotrochozoa</taxon>
        <taxon>Platyhelminthes</taxon>
        <taxon>Cestoda</taxon>
        <taxon>Eucestoda</taxon>
        <taxon>Cyclophyllidea</taxon>
        <taxon>Taeniidae</taxon>
        <taxon>Echinococcus</taxon>
        <taxon>Echinococcus granulosus group</taxon>
    </lineage>
</organism>
<evidence type="ECO:0000313" key="4">
    <source>
        <dbReference type="WBParaSite" id="EgrG_000419900"/>
    </source>
</evidence>
<dbReference type="GO" id="GO:0005739">
    <property type="term" value="C:mitochondrion"/>
    <property type="evidence" value="ECO:0007669"/>
    <property type="project" value="InterPro"/>
</dbReference>
<reference evidence="2 3" key="1">
    <citation type="journal article" date="2013" name="Nature">
        <title>The genomes of four tapeworm species reveal adaptations to parasitism.</title>
        <authorList>
            <person name="Tsai I.J."/>
            <person name="Zarowiecki M."/>
            <person name="Holroyd N."/>
            <person name="Garciarrubio A."/>
            <person name="Sanchez-Flores A."/>
            <person name="Brooks K.L."/>
            <person name="Tracey A."/>
            <person name="Bobes R.J."/>
            <person name="Fragoso G."/>
            <person name="Sciutto E."/>
            <person name="Aslett M."/>
            <person name="Beasley H."/>
            <person name="Bennett H.M."/>
            <person name="Cai J."/>
            <person name="Camicia F."/>
            <person name="Clark R."/>
            <person name="Cucher M."/>
            <person name="De Silva N."/>
            <person name="Day T.A."/>
            <person name="Deplazes P."/>
            <person name="Estrada K."/>
            <person name="Fernandez C."/>
            <person name="Holland P.W."/>
            <person name="Hou J."/>
            <person name="Hu S."/>
            <person name="Huckvale T."/>
            <person name="Hung S.S."/>
            <person name="Kamenetzky L."/>
            <person name="Keane J.A."/>
            <person name="Kiss F."/>
            <person name="Koziol U."/>
            <person name="Lambert O."/>
            <person name="Liu K."/>
            <person name="Luo X."/>
            <person name="Luo Y."/>
            <person name="Macchiaroli N."/>
            <person name="Nichol S."/>
            <person name="Paps J."/>
            <person name="Parkinson J."/>
            <person name="Pouchkina-Stantcheva N."/>
            <person name="Riddiford N."/>
            <person name="Rosenzvit M."/>
            <person name="Salinas G."/>
            <person name="Wasmuth J.D."/>
            <person name="Zamanian M."/>
            <person name="Zheng Y."/>
            <person name="Cai X."/>
            <person name="Soberon X."/>
            <person name="Olson P.D."/>
            <person name="Laclette J.P."/>
            <person name="Brehm K."/>
            <person name="Berriman M."/>
            <person name="Garciarrubio A."/>
            <person name="Bobes R.J."/>
            <person name="Fragoso G."/>
            <person name="Sanchez-Flores A."/>
            <person name="Estrada K."/>
            <person name="Cevallos M.A."/>
            <person name="Morett E."/>
            <person name="Gonzalez V."/>
            <person name="Portillo T."/>
            <person name="Ochoa-Leyva A."/>
            <person name="Jose M.V."/>
            <person name="Sciutto E."/>
            <person name="Landa A."/>
            <person name="Jimenez L."/>
            <person name="Valdes V."/>
            <person name="Carrero J.C."/>
            <person name="Larralde C."/>
            <person name="Morales-Montor J."/>
            <person name="Limon-Lason J."/>
            <person name="Soberon X."/>
            <person name="Laclette J.P."/>
        </authorList>
    </citation>
    <scope>NUCLEOTIDE SEQUENCE [LARGE SCALE GENOMIC DNA]</scope>
</reference>
<feature type="region of interest" description="Disordered" evidence="1">
    <location>
        <begin position="246"/>
        <end position="278"/>
    </location>
</feature>
<protein>
    <submittedName>
        <fullName evidence="2 4">Expressed conserved protein</fullName>
    </submittedName>
</protein>
<evidence type="ECO:0000313" key="2">
    <source>
        <dbReference type="EMBL" id="CDS23871.1"/>
    </source>
</evidence>
<dbReference type="AlphaFoldDB" id="A0A068WZG1"/>
<evidence type="ECO:0000313" key="3">
    <source>
        <dbReference type="Proteomes" id="UP000492820"/>
    </source>
</evidence>
<name>A0A068WZG1_ECHGR</name>
<dbReference type="OrthoDB" id="16434at2759"/>
<sequence>MTKIKYVGRPSLDFYGKYLSEIANNLCDRGIGRVVIKESETRMHKEPCFYVIKKIEPLMSDPSGVRCRAFAERVFRGHNFGVVPVPNSHEPDWRLLSIEEGEKLQESTIHGSNRAPYVPVKCVAPMPPVLAIKLRNLGKIPKDIVAAARQAVPSTATAAAREGDGYLLLTKIFDNPTLFQVPMEPTEDEKRRVFPSYHTQVELPGGLVRKTVDDVASKARNVYYIRRSDTPGLRWRVELADTTVEDDLLQLSPSSVPPQPPTSSDSSGNEAEHSKSCN</sequence>
<reference evidence="2" key="2">
    <citation type="submission" date="2014-06" db="EMBL/GenBank/DDBJ databases">
        <authorList>
            <person name="Aslett M."/>
        </authorList>
    </citation>
    <scope>NUCLEOTIDE SEQUENCE</scope>
</reference>
<dbReference type="Pfam" id="PF16053">
    <property type="entry name" value="MRP-S34"/>
    <property type="match status" value="1"/>
</dbReference>
<dbReference type="PANTHER" id="PTHR28589">
    <property type="entry name" value="28S RIBOSOMAL PROTEIN S34, MITOCHONDRIAL"/>
    <property type="match status" value="1"/>
</dbReference>
<reference evidence="4" key="3">
    <citation type="submission" date="2020-10" db="UniProtKB">
        <authorList>
            <consortium name="WormBaseParasite"/>
        </authorList>
    </citation>
    <scope>IDENTIFICATION</scope>
</reference>
<proteinExistence type="predicted"/>
<evidence type="ECO:0000256" key="1">
    <source>
        <dbReference type="SAM" id="MobiDB-lite"/>
    </source>
</evidence>
<dbReference type="EMBL" id="LK028594">
    <property type="protein sequence ID" value="CDS23871.1"/>
    <property type="molecule type" value="Genomic_DNA"/>
</dbReference>
<dbReference type="GO" id="GO:0003735">
    <property type="term" value="F:structural constituent of ribosome"/>
    <property type="evidence" value="ECO:0007669"/>
    <property type="project" value="InterPro"/>
</dbReference>
<dbReference type="WBParaSite" id="EgrG_000419900">
    <property type="protein sequence ID" value="EgrG_000419900"/>
    <property type="gene ID" value="EgrG_000419900"/>
</dbReference>
<accession>A0A068WZG1</accession>